<organism evidence="2 3">
    <name type="scientific">Pomacea canaliculata</name>
    <name type="common">Golden apple snail</name>
    <dbReference type="NCBI Taxonomy" id="400727"/>
    <lineage>
        <taxon>Eukaryota</taxon>
        <taxon>Metazoa</taxon>
        <taxon>Spiralia</taxon>
        <taxon>Lophotrochozoa</taxon>
        <taxon>Mollusca</taxon>
        <taxon>Gastropoda</taxon>
        <taxon>Caenogastropoda</taxon>
        <taxon>Architaenioglossa</taxon>
        <taxon>Ampullarioidea</taxon>
        <taxon>Ampullariidae</taxon>
        <taxon>Pomacea</taxon>
    </lineage>
</organism>
<reference evidence="2 3" key="1">
    <citation type="submission" date="2018-04" db="EMBL/GenBank/DDBJ databases">
        <title>The genome of golden apple snail Pomacea canaliculata provides insight into stress tolerance and invasive adaptation.</title>
        <authorList>
            <person name="Liu C."/>
            <person name="Liu B."/>
            <person name="Ren Y."/>
            <person name="Zhang Y."/>
            <person name="Wang H."/>
            <person name="Li S."/>
            <person name="Jiang F."/>
            <person name="Yin L."/>
            <person name="Zhang G."/>
            <person name="Qian W."/>
            <person name="Fan W."/>
        </authorList>
    </citation>
    <scope>NUCLEOTIDE SEQUENCE [LARGE SCALE GENOMIC DNA]</scope>
    <source>
        <strain evidence="2">SZHN2017</strain>
        <tissue evidence="2">Muscle</tissue>
    </source>
</reference>
<evidence type="ECO:0000313" key="2">
    <source>
        <dbReference type="EMBL" id="PVD38859.1"/>
    </source>
</evidence>
<sequence length="100" mass="10710">MRPRSRLTGAVVFGVVRSTASKSLLMSQAFYILVWSREECCKGATDPEGSFEAQHISSRVIETVPACVAKEAASPRGPDSAANTQDDVSRRSSLGLRPAV</sequence>
<keyword evidence="3" id="KW-1185">Reference proteome</keyword>
<dbReference type="EMBL" id="PZQS01000001">
    <property type="protein sequence ID" value="PVD38859.1"/>
    <property type="molecule type" value="Genomic_DNA"/>
</dbReference>
<name>A0A2T7PZM1_POMCA</name>
<comment type="caution">
    <text evidence="2">The sequence shown here is derived from an EMBL/GenBank/DDBJ whole genome shotgun (WGS) entry which is preliminary data.</text>
</comment>
<proteinExistence type="predicted"/>
<dbReference type="AlphaFoldDB" id="A0A2T7PZM1"/>
<dbReference type="Proteomes" id="UP000245119">
    <property type="component" value="Linkage Group LG1"/>
</dbReference>
<accession>A0A2T7PZM1</accession>
<gene>
    <name evidence="2" type="ORF">C0Q70_01484</name>
</gene>
<evidence type="ECO:0000313" key="3">
    <source>
        <dbReference type="Proteomes" id="UP000245119"/>
    </source>
</evidence>
<evidence type="ECO:0000256" key="1">
    <source>
        <dbReference type="SAM" id="MobiDB-lite"/>
    </source>
</evidence>
<feature type="region of interest" description="Disordered" evidence="1">
    <location>
        <begin position="71"/>
        <end position="100"/>
    </location>
</feature>
<protein>
    <submittedName>
        <fullName evidence="2">Uncharacterized protein</fullName>
    </submittedName>
</protein>